<organism evidence="1 2">
    <name type="scientific">Mycena chlorophos</name>
    <name type="common">Agaric fungus</name>
    <name type="synonym">Agaricus chlorophos</name>
    <dbReference type="NCBI Taxonomy" id="658473"/>
    <lineage>
        <taxon>Eukaryota</taxon>
        <taxon>Fungi</taxon>
        <taxon>Dikarya</taxon>
        <taxon>Basidiomycota</taxon>
        <taxon>Agaricomycotina</taxon>
        <taxon>Agaricomycetes</taxon>
        <taxon>Agaricomycetidae</taxon>
        <taxon>Agaricales</taxon>
        <taxon>Marasmiineae</taxon>
        <taxon>Mycenaceae</taxon>
        <taxon>Mycena</taxon>
    </lineage>
</organism>
<reference evidence="1" key="1">
    <citation type="submission" date="2020-05" db="EMBL/GenBank/DDBJ databases">
        <title>Mycena genomes resolve the evolution of fungal bioluminescence.</title>
        <authorList>
            <person name="Tsai I.J."/>
        </authorList>
    </citation>
    <scope>NUCLEOTIDE SEQUENCE</scope>
    <source>
        <strain evidence="1">110903Hualien_Pintung</strain>
    </source>
</reference>
<dbReference type="Proteomes" id="UP000613580">
    <property type="component" value="Unassembled WGS sequence"/>
</dbReference>
<comment type="caution">
    <text evidence="1">The sequence shown here is derived from an EMBL/GenBank/DDBJ whole genome shotgun (WGS) entry which is preliminary data.</text>
</comment>
<evidence type="ECO:0000313" key="2">
    <source>
        <dbReference type="Proteomes" id="UP000613580"/>
    </source>
</evidence>
<evidence type="ECO:0008006" key="3">
    <source>
        <dbReference type="Google" id="ProtNLM"/>
    </source>
</evidence>
<keyword evidence="2" id="KW-1185">Reference proteome</keyword>
<protein>
    <recommendedName>
        <fullName evidence="3">F-box domain-containing protein</fullName>
    </recommendedName>
</protein>
<accession>A0A8H6S279</accession>
<gene>
    <name evidence="1" type="ORF">HMN09_01266400</name>
</gene>
<evidence type="ECO:0000313" key="1">
    <source>
        <dbReference type="EMBL" id="KAF7290880.1"/>
    </source>
</evidence>
<dbReference type="SUPFAM" id="SSF81383">
    <property type="entry name" value="F-box domain"/>
    <property type="match status" value="1"/>
</dbReference>
<dbReference type="OrthoDB" id="2786194at2759"/>
<proteinExistence type="predicted"/>
<sequence>MLVLLVVEIIHQICEYLSFEDVHFLRQTCRFLCEATYSKIIWIHRMEVLLNEGAVLPPYLPDYRLLDSAHLEALVARLCIVADKWRRGYPTPSKISWIGLPQPITWLQLVNGRWLFVASSNQEVSKLACYDMFWIESGYGDAVAEAFLSGAVETAQVEVGPEGIVLALGLDGEQPSVLIVTVQRREKQLEFYELAHVEGSSHVLLLSGSILGCAVREGHNMPHLVDWKEGTLREISVPPGGLDTPERRSVPHLIAVHDDALFIVRSVGIEIYDYASDKPISFSRQISESASPIWEVAFVTSPVPQFVLLTRDGLQRILVSDLVGPNSQGPADITTIAPALTCQCGGPDVCWMISDHMPWYQLSMGQAGRRCVLVSTRDEKQYVDPYFVSMDLPPPGAAVDTLVSWSADSADYAALWALPCLDFDDALGVVVMGNCVGELAVYNCDGPWQRCVWWAPDGPWLSSEPLSNPLPKSPLPLDVLPQPRLGMSKAEIIQSTAHWRVDDLETALDWSEYSRVWDWQGLPGDYAWLIKHAFGFPGRAVPQFFREDDDQTDIVVFRIGPRYFRFARGDDSHFQTWPLSEHPGRYGPRFHEYLAARQTTTRRTAITALHAYYRGRSEELHTRVPPLDRWDELKERGGYVQWQNMAVLRLYVALFE</sequence>
<name>A0A8H6S279_MYCCL</name>
<dbReference type="AlphaFoldDB" id="A0A8H6S279"/>
<dbReference type="EMBL" id="JACAZE010000025">
    <property type="protein sequence ID" value="KAF7290880.1"/>
    <property type="molecule type" value="Genomic_DNA"/>
</dbReference>
<dbReference type="InterPro" id="IPR036047">
    <property type="entry name" value="F-box-like_dom_sf"/>
</dbReference>